<evidence type="ECO:0000313" key="1">
    <source>
        <dbReference type="EMBL" id="KAJ5709736.1"/>
    </source>
</evidence>
<gene>
    <name evidence="1" type="ORF">N7493_010027</name>
</gene>
<dbReference type="EMBL" id="JAQJAN010000018">
    <property type="protein sequence ID" value="KAJ5709736.1"/>
    <property type="molecule type" value="Genomic_DNA"/>
</dbReference>
<dbReference type="Proteomes" id="UP001215712">
    <property type="component" value="Unassembled WGS sequence"/>
</dbReference>
<protein>
    <submittedName>
        <fullName evidence="1">Uncharacterized protein</fullName>
    </submittedName>
</protein>
<comment type="caution">
    <text evidence="1">The sequence shown here is derived from an EMBL/GenBank/DDBJ whole genome shotgun (WGS) entry which is preliminary data.</text>
</comment>
<accession>A0AAD6HDX9</accession>
<evidence type="ECO:0000313" key="2">
    <source>
        <dbReference type="Proteomes" id="UP001215712"/>
    </source>
</evidence>
<organism evidence="1 2">
    <name type="scientific">Penicillium malachiteum</name>
    <dbReference type="NCBI Taxonomy" id="1324776"/>
    <lineage>
        <taxon>Eukaryota</taxon>
        <taxon>Fungi</taxon>
        <taxon>Dikarya</taxon>
        <taxon>Ascomycota</taxon>
        <taxon>Pezizomycotina</taxon>
        <taxon>Eurotiomycetes</taxon>
        <taxon>Eurotiomycetidae</taxon>
        <taxon>Eurotiales</taxon>
        <taxon>Aspergillaceae</taxon>
        <taxon>Penicillium</taxon>
    </lineage>
</organism>
<sequence length="149" mass="17240">MNEAYETFLNKEDAWWRAQGAVRPQYLVCPSGRLNAPVACHLYNPTFTVDDPQCWETEDLSNPSIAQIHTAGFSSQNDCLLFDHIARRDISKHCADVYPEDLLEIQEEFLSALRPAMKAKVEIYWGTNVRQRMFKKLDLQPFRLWGDCA</sequence>
<reference evidence="1" key="2">
    <citation type="submission" date="2023-01" db="EMBL/GenBank/DDBJ databases">
        <authorList>
            <person name="Petersen C."/>
        </authorList>
    </citation>
    <scope>NUCLEOTIDE SEQUENCE</scope>
    <source>
        <strain evidence="1">IBT 17514</strain>
    </source>
</reference>
<dbReference type="AlphaFoldDB" id="A0AAD6HDX9"/>
<proteinExistence type="predicted"/>
<reference evidence="1" key="1">
    <citation type="journal article" date="2023" name="IMA Fungus">
        <title>Comparative genomic study of the Penicillium genus elucidates a diverse pangenome and 15 lateral gene transfer events.</title>
        <authorList>
            <person name="Petersen C."/>
            <person name="Sorensen T."/>
            <person name="Nielsen M.R."/>
            <person name="Sondergaard T.E."/>
            <person name="Sorensen J.L."/>
            <person name="Fitzpatrick D.A."/>
            <person name="Frisvad J.C."/>
            <person name="Nielsen K.L."/>
        </authorList>
    </citation>
    <scope>NUCLEOTIDE SEQUENCE</scope>
    <source>
        <strain evidence="1">IBT 17514</strain>
    </source>
</reference>
<keyword evidence="2" id="KW-1185">Reference proteome</keyword>
<name>A0AAD6HDX9_9EURO</name>